<dbReference type="InterPro" id="IPR001387">
    <property type="entry name" value="Cro/C1-type_HTH"/>
</dbReference>
<feature type="compositionally biased region" description="Low complexity" evidence="1">
    <location>
        <begin position="100"/>
        <end position="125"/>
    </location>
</feature>
<feature type="transmembrane region" description="Helical" evidence="2">
    <location>
        <begin position="167"/>
        <end position="188"/>
    </location>
</feature>
<accession>A0ABZ1HPR1</accession>
<protein>
    <submittedName>
        <fullName evidence="4">Peptidoglycan-binding protein</fullName>
    </submittedName>
</protein>
<sequence>MSRWKALPGELDPRVRQLVVRLRRLKDHSGLSLRQLAAKTGYSASSWERYLGGRSLPPREAVEAMARIGGDDPTRLLALHEVAAEAWGEGRAGTSAPEGSDAPNAPNAPEASEATEATGTADTAGTAGAAHTVEVVGALQAAGADDTGPYNLAAPNEETRQGRSLRVALVAGAVALVLAVSSAVLLAVRLTDGDGRASATPLGSATSSVSPSPSPSGPRTYACEVERIDGRWYAGNSRTRDAVLAEGLAGPEVAEAQCLLRRAGFAPGVVDGIFGPHTKSAVEQLQKRAGLVVDGIIGRHTWGALRR</sequence>
<keyword evidence="2" id="KW-1133">Transmembrane helix</keyword>
<dbReference type="InterPro" id="IPR036365">
    <property type="entry name" value="PGBD-like_sf"/>
</dbReference>
<dbReference type="Gene3D" id="1.10.101.10">
    <property type="entry name" value="PGBD-like superfamily/PGBD"/>
    <property type="match status" value="1"/>
</dbReference>
<proteinExistence type="predicted"/>
<organism evidence="4 5">
    <name type="scientific">Streptomyces phaeochromogenes</name>
    <dbReference type="NCBI Taxonomy" id="1923"/>
    <lineage>
        <taxon>Bacteria</taxon>
        <taxon>Bacillati</taxon>
        <taxon>Actinomycetota</taxon>
        <taxon>Actinomycetes</taxon>
        <taxon>Kitasatosporales</taxon>
        <taxon>Streptomycetaceae</taxon>
        <taxon>Streptomyces</taxon>
        <taxon>Streptomyces phaeochromogenes group</taxon>
    </lineage>
</organism>
<dbReference type="CDD" id="cd00093">
    <property type="entry name" value="HTH_XRE"/>
    <property type="match status" value="1"/>
</dbReference>
<name>A0ABZ1HPR1_STRPH</name>
<gene>
    <name evidence="4" type="ORF">OHB35_43725</name>
</gene>
<dbReference type="GeneID" id="93926817"/>
<evidence type="ECO:0000256" key="2">
    <source>
        <dbReference type="SAM" id="Phobius"/>
    </source>
</evidence>
<feature type="compositionally biased region" description="Low complexity" evidence="1">
    <location>
        <begin position="201"/>
        <end position="211"/>
    </location>
</feature>
<evidence type="ECO:0000256" key="1">
    <source>
        <dbReference type="SAM" id="MobiDB-lite"/>
    </source>
</evidence>
<dbReference type="SUPFAM" id="SSF47090">
    <property type="entry name" value="PGBD-like"/>
    <property type="match status" value="1"/>
</dbReference>
<keyword evidence="2" id="KW-0472">Membrane</keyword>
<evidence type="ECO:0000259" key="3">
    <source>
        <dbReference type="SMART" id="SM00530"/>
    </source>
</evidence>
<keyword evidence="5" id="KW-1185">Reference proteome</keyword>
<dbReference type="EMBL" id="CP109135">
    <property type="protein sequence ID" value="WSD19593.1"/>
    <property type="molecule type" value="Genomic_DNA"/>
</dbReference>
<feature type="domain" description="HTH cro/C1-type" evidence="3">
    <location>
        <begin position="21"/>
        <end position="75"/>
    </location>
</feature>
<dbReference type="SMART" id="SM00530">
    <property type="entry name" value="HTH_XRE"/>
    <property type="match status" value="1"/>
</dbReference>
<dbReference type="RefSeq" id="WP_326761575.1">
    <property type="nucleotide sequence ID" value="NZ_CP108382.1"/>
</dbReference>
<reference evidence="4 5" key="1">
    <citation type="submission" date="2022-10" db="EMBL/GenBank/DDBJ databases">
        <title>The complete genomes of actinobacterial strains from the NBC collection.</title>
        <authorList>
            <person name="Joergensen T.S."/>
            <person name="Alvarez Arevalo M."/>
            <person name="Sterndorff E.B."/>
            <person name="Faurdal D."/>
            <person name="Vuksanovic O."/>
            <person name="Mourched A.-S."/>
            <person name="Charusanti P."/>
            <person name="Shaw S."/>
            <person name="Blin K."/>
            <person name="Weber T."/>
        </authorList>
    </citation>
    <scope>NUCLEOTIDE SEQUENCE [LARGE SCALE GENOMIC DNA]</scope>
    <source>
        <strain evidence="4 5">NBC 01752</strain>
    </source>
</reference>
<evidence type="ECO:0000313" key="5">
    <source>
        <dbReference type="Proteomes" id="UP001340816"/>
    </source>
</evidence>
<dbReference type="InterPro" id="IPR036366">
    <property type="entry name" value="PGBDSf"/>
</dbReference>
<feature type="region of interest" description="Disordered" evidence="1">
    <location>
        <begin position="88"/>
        <end position="125"/>
    </location>
</feature>
<feature type="region of interest" description="Disordered" evidence="1">
    <location>
        <begin position="196"/>
        <end position="219"/>
    </location>
</feature>
<keyword evidence="2" id="KW-0812">Transmembrane</keyword>
<dbReference type="InterPro" id="IPR010982">
    <property type="entry name" value="Lambda_DNA-bd_dom_sf"/>
</dbReference>
<dbReference type="SUPFAM" id="SSF47413">
    <property type="entry name" value="lambda repressor-like DNA-binding domains"/>
    <property type="match status" value="1"/>
</dbReference>
<dbReference type="Pfam" id="PF01471">
    <property type="entry name" value="PG_binding_1"/>
    <property type="match status" value="1"/>
</dbReference>
<dbReference type="Proteomes" id="UP001340816">
    <property type="component" value="Chromosome"/>
</dbReference>
<dbReference type="Pfam" id="PF13560">
    <property type="entry name" value="HTH_31"/>
    <property type="match status" value="1"/>
</dbReference>
<dbReference type="Gene3D" id="1.10.260.40">
    <property type="entry name" value="lambda repressor-like DNA-binding domains"/>
    <property type="match status" value="1"/>
</dbReference>
<evidence type="ECO:0000313" key="4">
    <source>
        <dbReference type="EMBL" id="WSD19593.1"/>
    </source>
</evidence>
<dbReference type="InterPro" id="IPR002477">
    <property type="entry name" value="Peptidoglycan-bd-like"/>
</dbReference>